<evidence type="ECO:0000313" key="12">
    <source>
        <dbReference type="WBParaSite" id="PgB19_g020_t01"/>
    </source>
</evidence>
<dbReference type="Gene3D" id="2.40.160.110">
    <property type="match status" value="1"/>
</dbReference>
<evidence type="ECO:0000256" key="5">
    <source>
        <dbReference type="ARBA" id="ARBA00023136"/>
    </source>
</evidence>
<sequence length="240" mass="26797">MRVFFSFILLACVTGVAVADHWSVQEGAEVCIVMDANITGQLKYNEVTNVTTEYSFNVTTTSSGGKCHEARKNESVQHLEIEFLPNNIKPPMKEAQNFWKLTIWFAPGHEETFRVQDFELYAFFYSPMNASEQNRTYIRSDHAEVEIGAEEKNGFKCSDSPLSFIDATISLKNLRVIAFANLNSTDFPSEQQFEQCSLDARTSDIVPIIVGACLAGLVIAVLIAYLVGRARAKRQGYASV</sequence>
<comment type="caution">
    <text evidence="7">Lacks conserved residue(s) required for the propagation of feature annotation.</text>
</comment>
<evidence type="ECO:0000256" key="2">
    <source>
        <dbReference type="ARBA" id="ARBA00022692"/>
    </source>
</evidence>
<evidence type="ECO:0000256" key="1">
    <source>
        <dbReference type="ARBA" id="ARBA00004251"/>
    </source>
</evidence>
<feature type="transmembrane region" description="Helical" evidence="8">
    <location>
        <begin position="205"/>
        <end position="227"/>
    </location>
</feature>
<reference evidence="12" key="1">
    <citation type="submission" date="2022-11" db="UniProtKB">
        <authorList>
            <consortium name="WormBaseParasite"/>
        </authorList>
    </citation>
    <scope>IDENTIFICATION</scope>
</reference>
<comment type="similarity">
    <text evidence="7">Belongs to the LAMP family.</text>
</comment>
<dbReference type="Pfam" id="PF21222">
    <property type="entry name" value="Lamp2_2nd"/>
    <property type="match status" value="1"/>
</dbReference>
<evidence type="ECO:0000256" key="6">
    <source>
        <dbReference type="ARBA" id="ARBA00023180"/>
    </source>
</evidence>
<keyword evidence="5 7" id="KW-0472">Membrane</keyword>
<name>A0A914ZSU1_PARUN</name>
<dbReference type="PANTHER" id="PTHR11506:SF35">
    <property type="entry name" value="LYSOSOME-ASSOCIATED MEMBRANE GLYCOPROTEIN 5"/>
    <property type="match status" value="1"/>
</dbReference>
<feature type="chain" id="PRO_5037917638" evidence="9">
    <location>
        <begin position="20"/>
        <end position="240"/>
    </location>
</feature>
<evidence type="ECO:0000256" key="7">
    <source>
        <dbReference type="PROSITE-ProRule" id="PRU00740"/>
    </source>
</evidence>
<evidence type="ECO:0000256" key="8">
    <source>
        <dbReference type="SAM" id="Phobius"/>
    </source>
</evidence>
<dbReference type="GO" id="GO:0005886">
    <property type="term" value="C:plasma membrane"/>
    <property type="evidence" value="ECO:0007669"/>
    <property type="project" value="TreeGrafter"/>
</dbReference>
<feature type="signal peptide" evidence="9">
    <location>
        <begin position="1"/>
        <end position="19"/>
    </location>
</feature>
<dbReference type="InterPro" id="IPR048524">
    <property type="entry name" value="Lamp2-like_TM"/>
</dbReference>
<evidence type="ECO:0000256" key="4">
    <source>
        <dbReference type="ARBA" id="ARBA00022989"/>
    </source>
</evidence>
<comment type="subcellular location">
    <subcellularLocation>
        <location evidence="1">Cell membrane</location>
        <topology evidence="1">Single-pass type I membrane protein</topology>
    </subcellularLocation>
    <subcellularLocation>
        <location evidence="7">Membrane</location>
        <topology evidence="7">Single-pass type I membrane protein</topology>
    </subcellularLocation>
</comment>
<protein>
    <submittedName>
        <fullName evidence="12">LAMP family protein lmp-1</fullName>
    </submittedName>
</protein>
<accession>A0A914ZSU1</accession>
<keyword evidence="4 8" id="KW-1133">Transmembrane helix</keyword>
<dbReference type="WBParaSite" id="PgB19_g020_t01">
    <property type="protein sequence ID" value="PgB19_g020_t01"/>
    <property type="gene ID" value="PgB19_g020"/>
</dbReference>
<dbReference type="GO" id="GO:0072594">
    <property type="term" value="P:establishment of protein localization to organelle"/>
    <property type="evidence" value="ECO:0007669"/>
    <property type="project" value="TreeGrafter"/>
</dbReference>
<organism evidence="11 12">
    <name type="scientific">Parascaris univalens</name>
    <name type="common">Nematode worm</name>
    <dbReference type="NCBI Taxonomy" id="6257"/>
    <lineage>
        <taxon>Eukaryota</taxon>
        <taxon>Metazoa</taxon>
        <taxon>Ecdysozoa</taxon>
        <taxon>Nematoda</taxon>
        <taxon>Chromadorea</taxon>
        <taxon>Rhabditida</taxon>
        <taxon>Spirurina</taxon>
        <taxon>Ascaridomorpha</taxon>
        <taxon>Ascaridoidea</taxon>
        <taxon>Ascarididae</taxon>
        <taxon>Parascaris</taxon>
    </lineage>
</organism>
<dbReference type="Proteomes" id="UP000887569">
    <property type="component" value="Unplaced"/>
</dbReference>
<keyword evidence="2 7" id="KW-0812">Transmembrane</keyword>
<keyword evidence="6" id="KW-0325">Glycoprotein</keyword>
<feature type="domain" description="Lysosome-associated membrane glycoprotein 2-like transmembrane" evidence="10">
    <location>
        <begin position="206"/>
        <end position="237"/>
    </location>
</feature>
<evidence type="ECO:0000259" key="10">
    <source>
        <dbReference type="Pfam" id="PF21222"/>
    </source>
</evidence>
<proteinExistence type="inferred from homology"/>
<dbReference type="GO" id="GO:0031902">
    <property type="term" value="C:late endosome membrane"/>
    <property type="evidence" value="ECO:0007669"/>
    <property type="project" value="TreeGrafter"/>
</dbReference>
<dbReference type="GO" id="GO:0005765">
    <property type="term" value="C:lysosomal membrane"/>
    <property type="evidence" value="ECO:0007669"/>
    <property type="project" value="TreeGrafter"/>
</dbReference>
<dbReference type="PANTHER" id="PTHR11506">
    <property type="entry name" value="LYSOSOME-ASSOCIATED MEMBRANE GLYCOPROTEIN"/>
    <property type="match status" value="1"/>
</dbReference>
<keyword evidence="3 9" id="KW-0732">Signal</keyword>
<dbReference type="AlphaFoldDB" id="A0A914ZSU1"/>
<dbReference type="PRINTS" id="PR00336">
    <property type="entry name" value="LYSASSOCTDMP"/>
</dbReference>
<dbReference type="InterPro" id="IPR002000">
    <property type="entry name" value="Lysosome-assoc_membr_glycop"/>
</dbReference>
<keyword evidence="11" id="KW-1185">Reference proteome</keyword>
<evidence type="ECO:0000256" key="3">
    <source>
        <dbReference type="ARBA" id="ARBA00022729"/>
    </source>
</evidence>
<evidence type="ECO:0000313" key="11">
    <source>
        <dbReference type="Proteomes" id="UP000887569"/>
    </source>
</evidence>
<dbReference type="PROSITE" id="PS51407">
    <property type="entry name" value="LAMP_3"/>
    <property type="match status" value="1"/>
</dbReference>
<evidence type="ECO:0000256" key="9">
    <source>
        <dbReference type="SAM" id="SignalP"/>
    </source>
</evidence>